<dbReference type="EMBL" id="GBRH01229669">
    <property type="protein sequence ID" value="JAD68226.1"/>
    <property type="molecule type" value="Transcribed_RNA"/>
</dbReference>
<accession>A0A0A9BY36</accession>
<name>A0A0A9BY36_ARUDO</name>
<organism evidence="1">
    <name type="scientific">Arundo donax</name>
    <name type="common">Giant reed</name>
    <name type="synonym">Donax arundinaceus</name>
    <dbReference type="NCBI Taxonomy" id="35708"/>
    <lineage>
        <taxon>Eukaryota</taxon>
        <taxon>Viridiplantae</taxon>
        <taxon>Streptophyta</taxon>
        <taxon>Embryophyta</taxon>
        <taxon>Tracheophyta</taxon>
        <taxon>Spermatophyta</taxon>
        <taxon>Magnoliopsida</taxon>
        <taxon>Liliopsida</taxon>
        <taxon>Poales</taxon>
        <taxon>Poaceae</taxon>
        <taxon>PACMAD clade</taxon>
        <taxon>Arundinoideae</taxon>
        <taxon>Arundineae</taxon>
        <taxon>Arundo</taxon>
    </lineage>
</organism>
<reference evidence="1" key="1">
    <citation type="submission" date="2014-09" db="EMBL/GenBank/DDBJ databases">
        <authorList>
            <person name="Magalhaes I.L.F."/>
            <person name="Oliveira U."/>
            <person name="Santos F.R."/>
            <person name="Vidigal T.H.D.A."/>
            <person name="Brescovit A.D."/>
            <person name="Santos A.J."/>
        </authorList>
    </citation>
    <scope>NUCLEOTIDE SEQUENCE</scope>
    <source>
        <tissue evidence="1">Shoot tissue taken approximately 20 cm above the soil surface</tissue>
    </source>
</reference>
<sequence>MNTVAHVMPYGFTFLVPFKVMKINNK</sequence>
<dbReference type="AlphaFoldDB" id="A0A0A9BY36"/>
<proteinExistence type="predicted"/>
<evidence type="ECO:0000313" key="1">
    <source>
        <dbReference type="EMBL" id="JAD68226.1"/>
    </source>
</evidence>
<protein>
    <submittedName>
        <fullName evidence="1">Uncharacterized protein</fullName>
    </submittedName>
</protein>
<reference evidence="1" key="2">
    <citation type="journal article" date="2015" name="Data Brief">
        <title>Shoot transcriptome of the giant reed, Arundo donax.</title>
        <authorList>
            <person name="Barrero R.A."/>
            <person name="Guerrero F.D."/>
            <person name="Moolhuijzen P."/>
            <person name="Goolsby J.A."/>
            <person name="Tidwell J."/>
            <person name="Bellgard S.E."/>
            <person name="Bellgard M.I."/>
        </authorList>
    </citation>
    <scope>NUCLEOTIDE SEQUENCE</scope>
    <source>
        <tissue evidence="1">Shoot tissue taken approximately 20 cm above the soil surface</tissue>
    </source>
</reference>